<protein>
    <submittedName>
        <fullName evidence="1">Uncharacterized protein</fullName>
    </submittedName>
</protein>
<name>A0ABD0KP18_9CAEN</name>
<keyword evidence="2" id="KW-1185">Reference proteome</keyword>
<evidence type="ECO:0000313" key="1">
    <source>
        <dbReference type="EMBL" id="KAK7488780.1"/>
    </source>
</evidence>
<organism evidence="1 2">
    <name type="scientific">Batillaria attramentaria</name>
    <dbReference type="NCBI Taxonomy" id="370345"/>
    <lineage>
        <taxon>Eukaryota</taxon>
        <taxon>Metazoa</taxon>
        <taxon>Spiralia</taxon>
        <taxon>Lophotrochozoa</taxon>
        <taxon>Mollusca</taxon>
        <taxon>Gastropoda</taxon>
        <taxon>Caenogastropoda</taxon>
        <taxon>Sorbeoconcha</taxon>
        <taxon>Cerithioidea</taxon>
        <taxon>Batillariidae</taxon>
        <taxon>Batillaria</taxon>
    </lineage>
</organism>
<dbReference type="Proteomes" id="UP001519460">
    <property type="component" value="Unassembled WGS sequence"/>
</dbReference>
<comment type="caution">
    <text evidence="1">The sequence shown here is derived from an EMBL/GenBank/DDBJ whole genome shotgun (WGS) entry which is preliminary data.</text>
</comment>
<sequence>MKCDIVHCRKNMERYKGSPTLQITLQRHTNINFIIVEVLHPKLTPGTIHIMLCQAFSSGMTARMFPSELPEGLLSNVTAVNFKRKVIVELVYTYSPSTH</sequence>
<dbReference type="EMBL" id="JACVVK020000146">
    <property type="protein sequence ID" value="KAK7488780.1"/>
    <property type="molecule type" value="Genomic_DNA"/>
</dbReference>
<accession>A0ABD0KP18</accession>
<evidence type="ECO:0000313" key="2">
    <source>
        <dbReference type="Proteomes" id="UP001519460"/>
    </source>
</evidence>
<gene>
    <name evidence="1" type="ORF">BaRGS_00019915</name>
</gene>
<dbReference type="AlphaFoldDB" id="A0ABD0KP18"/>
<proteinExistence type="predicted"/>
<reference evidence="1 2" key="1">
    <citation type="journal article" date="2023" name="Sci. Data">
        <title>Genome assembly of the Korean intertidal mud-creeper Batillaria attramentaria.</title>
        <authorList>
            <person name="Patra A.K."/>
            <person name="Ho P.T."/>
            <person name="Jun S."/>
            <person name="Lee S.J."/>
            <person name="Kim Y."/>
            <person name="Won Y.J."/>
        </authorList>
    </citation>
    <scope>NUCLEOTIDE SEQUENCE [LARGE SCALE GENOMIC DNA]</scope>
    <source>
        <strain evidence="1">Wonlab-2016</strain>
    </source>
</reference>